<dbReference type="Gene3D" id="2.60.120.560">
    <property type="entry name" value="Exo-inulinase, domain 1"/>
    <property type="match status" value="1"/>
</dbReference>
<dbReference type="Gene3D" id="3.30.200.20">
    <property type="entry name" value="Phosphorylase Kinase, domain 1"/>
    <property type="match status" value="1"/>
</dbReference>
<dbReference type="GO" id="GO:0004674">
    <property type="term" value="F:protein serine/threonine kinase activity"/>
    <property type="evidence" value="ECO:0007669"/>
    <property type="project" value="UniProtKB-KW"/>
</dbReference>
<dbReference type="CDD" id="cd14014">
    <property type="entry name" value="STKc_PknB_like"/>
    <property type="match status" value="1"/>
</dbReference>
<dbReference type="PROSITE" id="PS50011">
    <property type="entry name" value="PROTEIN_KINASE_DOM"/>
    <property type="match status" value="1"/>
</dbReference>
<dbReference type="InterPro" id="IPR000719">
    <property type="entry name" value="Prot_kinase_dom"/>
</dbReference>
<organism evidence="9 10">
    <name type="scientific">Streptosporangium brasiliense</name>
    <dbReference type="NCBI Taxonomy" id="47480"/>
    <lineage>
        <taxon>Bacteria</taxon>
        <taxon>Bacillati</taxon>
        <taxon>Actinomycetota</taxon>
        <taxon>Actinomycetes</taxon>
        <taxon>Streptosporangiales</taxon>
        <taxon>Streptosporangiaceae</taxon>
        <taxon>Streptosporangium</taxon>
    </lineage>
</organism>
<keyword evidence="7" id="KW-1133">Transmembrane helix</keyword>
<sequence>MNTVIGPYRVVSRLGQGRTGEVFLARDPDGRQVAVKVVHPRLAADPAFRRRFQQEAEAASRVARSCTAPILDIRLDDGQVYLVTEYVDGPDLRRRVTDHGPLSGSGLETLAVSTAVALQAVHAAGLVHQDLKPSGILLGPLGPRVIGFGVAHLAGPAGPAGEEASLYISPERARGEEATAASDVFAWGGVVLYAATGRQPSGGGTGHPDDHAGPGPTGLHGVLHDLVGRALARDPGRRPGVPEILRALTGASDPATSLVRPPTAAGEQPVEPFDVPTNPAIPLVRPPAPPVAAVPPALPPLDVPTNPAVPLTRLPSADLPAVHPPDLPAAHPDGLPTTHPNGLPTAHPDGLPAAHPDGLAAGEQPPHRPGRIPGGGGPGSPGAAPPRWGRSVAAPVLAGVAIALVIAAVSFFLPRDGATGDREPLAQPAATAGDGAGPTPETTAGAVATLSPSPQPTPSPSTATATATPAPERVWPFRDDFTGEDRGWSVAAWGKGKGRHRPAGGAYRITARSDGYLPVAAPLAAPVKNATITAKVQVLNGTGTFGVFCRGRDAGARRYEFSISSGGDASIVKSGEAPASVKRVPVPGFRPARLNVLQASCLSGKTGTRLSLRVNGRGVVSRLDRERPFASGSIGVFARAQGGGSGVDVGFNSFEARS</sequence>
<dbReference type="RefSeq" id="WP_306857137.1">
    <property type="nucleotide sequence ID" value="NZ_JAUSRB010000001.1"/>
</dbReference>
<evidence type="ECO:0000256" key="3">
    <source>
        <dbReference type="ARBA" id="ARBA00022777"/>
    </source>
</evidence>
<comment type="caution">
    <text evidence="9">The sequence shown here is derived from an EMBL/GenBank/DDBJ whole genome shotgun (WGS) entry which is preliminary data.</text>
</comment>
<feature type="binding site" evidence="5">
    <location>
        <position position="36"/>
    </location>
    <ligand>
        <name>ATP</name>
        <dbReference type="ChEBI" id="CHEBI:30616"/>
    </ligand>
</feature>
<keyword evidence="9" id="KW-0723">Serine/threonine-protein kinase</keyword>
<gene>
    <name evidence="9" type="ORF">J2S55_000635</name>
</gene>
<evidence type="ECO:0000256" key="5">
    <source>
        <dbReference type="PROSITE-ProRule" id="PRU10141"/>
    </source>
</evidence>
<protein>
    <submittedName>
        <fullName evidence="9">Serine/threonine protein kinase</fullName>
    </submittedName>
</protein>
<keyword evidence="4 5" id="KW-0067">ATP-binding</keyword>
<evidence type="ECO:0000256" key="4">
    <source>
        <dbReference type="ARBA" id="ARBA00022840"/>
    </source>
</evidence>
<keyword evidence="10" id="KW-1185">Reference proteome</keyword>
<evidence type="ECO:0000256" key="2">
    <source>
        <dbReference type="ARBA" id="ARBA00022741"/>
    </source>
</evidence>
<dbReference type="PROSITE" id="PS00107">
    <property type="entry name" value="PROTEIN_KINASE_ATP"/>
    <property type="match status" value="1"/>
</dbReference>
<dbReference type="Proteomes" id="UP001230426">
    <property type="component" value="Unassembled WGS sequence"/>
</dbReference>
<dbReference type="InterPro" id="IPR011009">
    <property type="entry name" value="Kinase-like_dom_sf"/>
</dbReference>
<evidence type="ECO:0000259" key="8">
    <source>
        <dbReference type="PROSITE" id="PS50011"/>
    </source>
</evidence>
<feature type="compositionally biased region" description="Low complexity" evidence="6">
    <location>
        <begin position="460"/>
        <end position="471"/>
    </location>
</feature>
<dbReference type="InterPro" id="IPR017441">
    <property type="entry name" value="Protein_kinase_ATP_BS"/>
</dbReference>
<dbReference type="Gene3D" id="1.10.510.10">
    <property type="entry name" value="Transferase(Phosphotransferase) domain 1"/>
    <property type="match status" value="1"/>
</dbReference>
<dbReference type="SUPFAM" id="SSF56112">
    <property type="entry name" value="Protein kinase-like (PK-like)"/>
    <property type="match status" value="1"/>
</dbReference>
<proteinExistence type="predicted"/>
<evidence type="ECO:0000313" key="9">
    <source>
        <dbReference type="EMBL" id="MDP9861376.1"/>
    </source>
</evidence>
<name>A0ABT9QWM4_9ACTN</name>
<feature type="region of interest" description="Disordered" evidence="6">
    <location>
        <begin position="420"/>
        <end position="481"/>
    </location>
</feature>
<keyword evidence="3 9" id="KW-0418">Kinase</keyword>
<keyword evidence="2 5" id="KW-0547">Nucleotide-binding</keyword>
<keyword evidence="7" id="KW-0812">Transmembrane</keyword>
<dbReference type="PANTHER" id="PTHR43289:SF34">
    <property type="entry name" value="SERINE_THREONINE-PROTEIN KINASE YBDM-RELATED"/>
    <property type="match status" value="1"/>
</dbReference>
<evidence type="ECO:0000256" key="6">
    <source>
        <dbReference type="SAM" id="MobiDB-lite"/>
    </source>
</evidence>
<feature type="region of interest" description="Disordered" evidence="6">
    <location>
        <begin position="309"/>
        <end position="386"/>
    </location>
</feature>
<dbReference type="Pfam" id="PF00069">
    <property type="entry name" value="Pkinase"/>
    <property type="match status" value="1"/>
</dbReference>
<dbReference type="PANTHER" id="PTHR43289">
    <property type="entry name" value="MITOGEN-ACTIVATED PROTEIN KINASE KINASE KINASE 20-RELATED"/>
    <property type="match status" value="1"/>
</dbReference>
<evidence type="ECO:0000256" key="1">
    <source>
        <dbReference type="ARBA" id="ARBA00022679"/>
    </source>
</evidence>
<feature type="transmembrane region" description="Helical" evidence="7">
    <location>
        <begin position="392"/>
        <end position="413"/>
    </location>
</feature>
<keyword evidence="7" id="KW-0472">Membrane</keyword>
<feature type="region of interest" description="Disordered" evidence="6">
    <location>
        <begin position="253"/>
        <end position="272"/>
    </location>
</feature>
<evidence type="ECO:0000256" key="7">
    <source>
        <dbReference type="SAM" id="Phobius"/>
    </source>
</evidence>
<dbReference type="EMBL" id="JAUSRB010000001">
    <property type="protein sequence ID" value="MDP9861376.1"/>
    <property type="molecule type" value="Genomic_DNA"/>
</dbReference>
<feature type="domain" description="Protein kinase" evidence="8">
    <location>
        <begin position="8"/>
        <end position="256"/>
    </location>
</feature>
<feature type="region of interest" description="Disordered" evidence="6">
    <location>
        <begin position="198"/>
        <end position="218"/>
    </location>
</feature>
<keyword evidence="1" id="KW-0808">Transferase</keyword>
<feature type="compositionally biased region" description="Low complexity" evidence="6">
    <location>
        <begin position="426"/>
        <end position="452"/>
    </location>
</feature>
<reference evidence="9 10" key="1">
    <citation type="submission" date="2023-07" db="EMBL/GenBank/DDBJ databases">
        <title>Sequencing the genomes of 1000 actinobacteria strains.</title>
        <authorList>
            <person name="Klenk H.-P."/>
        </authorList>
    </citation>
    <scope>NUCLEOTIDE SEQUENCE [LARGE SCALE GENOMIC DNA]</scope>
    <source>
        <strain evidence="9 10">DSM 44109</strain>
    </source>
</reference>
<evidence type="ECO:0000313" key="10">
    <source>
        <dbReference type="Proteomes" id="UP001230426"/>
    </source>
</evidence>
<accession>A0ABT9QWM4</accession>